<sequence>MTQQHQLPPLPHDATSGTSSSFNTTTNTSEDGTSQFLSHSMMILEQNNLLLHLSGTKEEEEDTGLLSRLTTSSTNNDKTTNLALSRREEFEKSSTVVQLSHPQQENDHLDDAVISTIAPIPSNIVTTLSSTCPLSSSACLVLTNALNHQVDLNDHVVDDDWSISLDMSRVHSSISRLPYHQQRAQQLAHLQDQVNILNSPTKSNNNSKMKQPSTSSPKDNKIINNESKFSIKSPMDSFRNFLSSPFSLSPKSVSRKSEYLLDEEIYMEQFLNWKAEQHDGVIVSWRDVVYKVQREKSWLNEVISKGLRKRRDATEHSQRVAQQQGDSITILNGIDGIAYPGSILAVMGSSGAGKSSLLNILAGQVKPTSGKVIINGLIVKQRLKSLVGYVYQEDMFMENLTVRETLRYAALLRLPSSTSYAEKMAKVDHVLQLLKLDVCADTLIGEPGLTKGISGGERKRLSIAIALLTNPPILILDEPTTCLDAKTALDVVDTISQVAKRHNITVIMTIHQPRSDIFEKLENLLLLTNGRVAYFGSTSKVCKYFKKITFKMNENYNPADFVMDLITEDTHAIFAQEKTLQSEQERISKIVQNFEEMKNKIIPSLHDTFQEYSLPKVERSSWMTQFFVMFVRGFLNQWRDFKYTKIRIVQQIIYAILVGCIYFQTKNDQNSVQNKLGLLFFVVTNQWSNSFGTPISTFRGERLYFMRERGAKCFSISSYYFGRLLADLLLIVPHPVVFGTIIYLLAGLTLTAERYLVFIFIVFILSQTSHSFGTMLAILVPRSDIATMILPPISTTFHVFSGFYRNIEQIPVWLSWFTYCSPFNYGFKALIINEFQGRRIECPENPNEICRFPTIDFILDYYGMNNDLLNMWFNIAIVFGISIGMRIIAFISLKYFVKSRKGA</sequence>
<dbReference type="VEuPathDB" id="AmoebaDB:NfTy_087860"/>
<gene>
    <name evidence="11" type="ORF">FDP41_009755</name>
</gene>
<dbReference type="SMART" id="SM00382">
    <property type="entry name" value="AAA"/>
    <property type="match status" value="1"/>
</dbReference>
<dbReference type="GeneID" id="68116970"/>
<dbReference type="PANTHER" id="PTHR48041:SF139">
    <property type="entry name" value="PROTEIN SCARLET"/>
    <property type="match status" value="1"/>
</dbReference>
<organism evidence="11 12">
    <name type="scientific">Naegleria fowleri</name>
    <name type="common">Brain eating amoeba</name>
    <dbReference type="NCBI Taxonomy" id="5763"/>
    <lineage>
        <taxon>Eukaryota</taxon>
        <taxon>Discoba</taxon>
        <taxon>Heterolobosea</taxon>
        <taxon>Tetramitia</taxon>
        <taxon>Eutetramitia</taxon>
        <taxon>Vahlkampfiidae</taxon>
        <taxon>Naegleria</taxon>
    </lineage>
</organism>
<dbReference type="InterPro" id="IPR027417">
    <property type="entry name" value="P-loop_NTPase"/>
</dbReference>
<dbReference type="PANTHER" id="PTHR48041">
    <property type="entry name" value="ABC TRANSPORTER G FAMILY MEMBER 28"/>
    <property type="match status" value="1"/>
</dbReference>
<keyword evidence="5" id="KW-0067">ATP-binding</keyword>
<feature type="region of interest" description="Disordered" evidence="8">
    <location>
        <begin position="1"/>
        <end position="33"/>
    </location>
</feature>
<keyword evidence="3 9" id="KW-0812">Transmembrane</keyword>
<evidence type="ECO:0000256" key="9">
    <source>
        <dbReference type="SAM" id="Phobius"/>
    </source>
</evidence>
<dbReference type="PROSITE" id="PS50893">
    <property type="entry name" value="ABC_TRANSPORTER_2"/>
    <property type="match status" value="1"/>
</dbReference>
<comment type="caution">
    <text evidence="11">The sequence shown here is derived from an EMBL/GenBank/DDBJ whole genome shotgun (WGS) entry which is preliminary data.</text>
</comment>
<evidence type="ECO:0000259" key="10">
    <source>
        <dbReference type="PROSITE" id="PS50893"/>
    </source>
</evidence>
<evidence type="ECO:0000256" key="1">
    <source>
        <dbReference type="ARBA" id="ARBA00004141"/>
    </source>
</evidence>
<feature type="domain" description="ABC transporter" evidence="10">
    <location>
        <begin position="315"/>
        <end position="554"/>
    </location>
</feature>
<dbReference type="AlphaFoldDB" id="A0A6A5BG98"/>
<keyword evidence="12" id="KW-1185">Reference proteome</keyword>
<evidence type="ECO:0000256" key="5">
    <source>
        <dbReference type="ARBA" id="ARBA00022840"/>
    </source>
</evidence>
<dbReference type="GO" id="GO:0016887">
    <property type="term" value="F:ATP hydrolysis activity"/>
    <property type="evidence" value="ECO:0007669"/>
    <property type="project" value="InterPro"/>
</dbReference>
<proteinExistence type="predicted"/>
<dbReference type="InterPro" id="IPR003439">
    <property type="entry name" value="ABC_transporter-like_ATP-bd"/>
</dbReference>
<dbReference type="OMA" id="KCIYSGP"/>
<evidence type="ECO:0000313" key="11">
    <source>
        <dbReference type="EMBL" id="KAF0972059.1"/>
    </source>
</evidence>
<dbReference type="Pfam" id="PF01061">
    <property type="entry name" value="ABC2_membrane"/>
    <property type="match status" value="1"/>
</dbReference>
<dbReference type="OrthoDB" id="66620at2759"/>
<dbReference type="CDD" id="cd03213">
    <property type="entry name" value="ABCG_EPDR"/>
    <property type="match status" value="1"/>
</dbReference>
<evidence type="ECO:0000313" key="12">
    <source>
        <dbReference type="Proteomes" id="UP000444721"/>
    </source>
</evidence>
<dbReference type="Pfam" id="PF19055">
    <property type="entry name" value="ABC2_membrane_7"/>
    <property type="match status" value="1"/>
</dbReference>
<dbReference type="VEuPathDB" id="AmoebaDB:FDP41_009755"/>
<dbReference type="InterPro" id="IPR017871">
    <property type="entry name" value="ABC_transporter-like_CS"/>
</dbReference>
<dbReference type="Gene3D" id="3.40.50.300">
    <property type="entry name" value="P-loop containing nucleotide triphosphate hydrolases"/>
    <property type="match status" value="1"/>
</dbReference>
<name>A0A6A5BG98_NAEFO</name>
<dbReference type="InterPro" id="IPR003593">
    <property type="entry name" value="AAA+_ATPase"/>
</dbReference>
<dbReference type="EMBL" id="VFQX01000072">
    <property type="protein sequence ID" value="KAF0972059.1"/>
    <property type="molecule type" value="Genomic_DNA"/>
</dbReference>
<evidence type="ECO:0000256" key="7">
    <source>
        <dbReference type="ARBA" id="ARBA00023136"/>
    </source>
</evidence>
<evidence type="ECO:0000256" key="3">
    <source>
        <dbReference type="ARBA" id="ARBA00022692"/>
    </source>
</evidence>
<feature type="transmembrane region" description="Helical" evidence="9">
    <location>
        <begin position="871"/>
        <end position="897"/>
    </location>
</feature>
<dbReference type="SUPFAM" id="SSF52540">
    <property type="entry name" value="P-loop containing nucleoside triphosphate hydrolases"/>
    <property type="match status" value="1"/>
</dbReference>
<dbReference type="VEuPathDB" id="AmoebaDB:NF0004630"/>
<comment type="subcellular location">
    <subcellularLocation>
        <location evidence="1">Membrane</location>
        <topology evidence="1">Multi-pass membrane protein</topology>
    </subcellularLocation>
</comment>
<keyword evidence="6 9" id="KW-1133">Transmembrane helix</keyword>
<dbReference type="GO" id="GO:0005524">
    <property type="term" value="F:ATP binding"/>
    <property type="evidence" value="ECO:0007669"/>
    <property type="project" value="UniProtKB-KW"/>
</dbReference>
<reference evidence="11 12" key="1">
    <citation type="journal article" date="2019" name="Sci. Rep.">
        <title>Nanopore sequencing improves the draft genome of the human pathogenic amoeba Naegleria fowleri.</title>
        <authorList>
            <person name="Liechti N."/>
            <person name="Schurch N."/>
            <person name="Bruggmann R."/>
            <person name="Wittwer M."/>
        </authorList>
    </citation>
    <scope>NUCLEOTIDE SEQUENCE [LARGE SCALE GENOMIC DNA]</scope>
    <source>
        <strain evidence="11 12">ATCC 30894</strain>
    </source>
</reference>
<dbReference type="Pfam" id="PF00005">
    <property type="entry name" value="ABC_tran"/>
    <property type="match status" value="1"/>
</dbReference>
<dbReference type="Proteomes" id="UP000444721">
    <property type="component" value="Unassembled WGS sequence"/>
</dbReference>
<protein>
    <recommendedName>
        <fullName evidence="10">ABC transporter domain-containing protein</fullName>
    </recommendedName>
</protein>
<accession>A0A6A5BG98</accession>
<feature type="transmembrane region" description="Helical" evidence="9">
    <location>
        <begin position="755"/>
        <end position="780"/>
    </location>
</feature>
<evidence type="ECO:0000256" key="4">
    <source>
        <dbReference type="ARBA" id="ARBA00022741"/>
    </source>
</evidence>
<dbReference type="PROSITE" id="PS00211">
    <property type="entry name" value="ABC_TRANSPORTER_1"/>
    <property type="match status" value="1"/>
</dbReference>
<keyword evidence="4" id="KW-0547">Nucleotide-binding</keyword>
<evidence type="ECO:0000256" key="8">
    <source>
        <dbReference type="SAM" id="MobiDB-lite"/>
    </source>
</evidence>
<dbReference type="GO" id="GO:0140359">
    <property type="term" value="F:ABC-type transporter activity"/>
    <property type="evidence" value="ECO:0007669"/>
    <property type="project" value="InterPro"/>
</dbReference>
<evidence type="ECO:0000256" key="2">
    <source>
        <dbReference type="ARBA" id="ARBA00022448"/>
    </source>
</evidence>
<dbReference type="InterPro" id="IPR043926">
    <property type="entry name" value="ABCG_dom"/>
</dbReference>
<keyword evidence="2" id="KW-0813">Transport</keyword>
<dbReference type="GO" id="GO:0016020">
    <property type="term" value="C:membrane"/>
    <property type="evidence" value="ECO:0007669"/>
    <property type="project" value="UniProtKB-SubCell"/>
</dbReference>
<feature type="region of interest" description="Disordered" evidence="8">
    <location>
        <begin position="197"/>
        <end position="224"/>
    </location>
</feature>
<feature type="transmembrane region" description="Helical" evidence="9">
    <location>
        <begin position="648"/>
        <end position="665"/>
    </location>
</feature>
<dbReference type="InterPro" id="IPR050352">
    <property type="entry name" value="ABCG_transporters"/>
</dbReference>
<dbReference type="RefSeq" id="XP_044556774.1">
    <property type="nucleotide sequence ID" value="XM_044713747.1"/>
</dbReference>
<dbReference type="InterPro" id="IPR013525">
    <property type="entry name" value="ABC2_TM"/>
</dbReference>
<feature type="compositionally biased region" description="Low complexity" evidence="8">
    <location>
        <begin position="15"/>
        <end position="29"/>
    </location>
</feature>
<feature type="transmembrane region" description="Helical" evidence="9">
    <location>
        <begin position="728"/>
        <end position="748"/>
    </location>
</feature>
<keyword evidence="7 9" id="KW-0472">Membrane</keyword>
<evidence type="ECO:0000256" key="6">
    <source>
        <dbReference type="ARBA" id="ARBA00022989"/>
    </source>
</evidence>